<organism evidence="2 3">
    <name type="scientific">Paecilomyces lecythidis</name>
    <dbReference type="NCBI Taxonomy" id="3004212"/>
    <lineage>
        <taxon>Eukaryota</taxon>
        <taxon>Fungi</taxon>
        <taxon>Dikarya</taxon>
        <taxon>Ascomycota</taxon>
        <taxon>Pezizomycotina</taxon>
        <taxon>Eurotiomycetes</taxon>
        <taxon>Eurotiomycetidae</taxon>
        <taxon>Eurotiales</taxon>
        <taxon>Thermoascaceae</taxon>
        <taxon>Paecilomyces</taxon>
    </lineage>
</organism>
<reference evidence="2 3" key="1">
    <citation type="journal article" date="2024" name="IMA Fungus">
        <title>IMA Genome - F19 : A genome assembly and annotation guide to empower mycologists, including annotated draft genome sequences of Ceratocystis pirilliformis, Diaporthe australafricana, Fusarium ophioides, Paecilomyces lecythidis, and Sporothrix stenoceras.</title>
        <authorList>
            <person name="Aylward J."/>
            <person name="Wilson A.M."/>
            <person name="Visagie C.M."/>
            <person name="Spraker J."/>
            <person name="Barnes I."/>
            <person name="Buitendag C."/>
            <person name="Ceriani C."/>
            <person name="Del Mar Angel L."/>
            <person name="du Plessis D."/>
            <person name="Fuchs T."/>
            <person name="Gasser K."/>
            <person name="Kramer D."/>
            <person name="Li W."/>
            <person name="Munsamy K."/>
            <person name="Piso A."/>
            <person name="Price J.L."/>
            <person name="Sonnekus B."/>
            <person name="Thomas C."/>
            <person name="van der Nest A."/>
            <person name="van Dijk A."/>
            <person name="van Heerden A."/>
            <person name="van Vuuren N."/>
            <person name="Yilmaz N."/>
            <person name="Duong T.A."/>
            <person name="van der Merwe N.A."/>
            <person name="Wingfield M.J."/>
            <person name="Wingfield B.D."/>
        </authorList>
    </citation>
    <scope>NUCLEOTIDE SEQUENCE [LARGE SCALE GENOMIC DNA]</scope>
    <source>
        <strain evidence="2 3">CMW 18167</strain>
    </source>
</reference>
<dbReference type="InterPro" id="IPR027417">
    <property type="entry name" value="P-loop_NTPase"/>
</dbReference>
<dbReference type="Pfam" id="PF00350">
    <property type="entry name" value="Dynamin_N"/>
    <property type="match status" value="1"/>
</dbReference>
<proteinExistence type="predicted"/>
<dbReference type="Gene3D" id="3.40.50.300">
    <property type="entry name" value="P-loop containing nucleotide triphosphate hydrolases"/>
    <property type="match status" value="1"/>
</dbReference>
<evidence type="ECO:0000313" key="3">
    <source>
        <dbReference type="Proteomes" id="UP001583193"/>
    </source>
</evidence>
<gene>
    <name evidence="2" type="ORF">Plec18167_001244</name>
</gene>
<dbReference type="SUPFAM" id="SSF52540">
    <property type="entry name" value="P-loop containing nucleoside triphosphate hydrolases"/>
    <property type="match status" value="1"/>
</dbReference>
<evidence type="ECO:0000259" key="1">
    <source>
        <dbReference type="Pfam" id="PF00350"/>
    </source>
</evidence>
<evidence type="ECO:0000313" key="2">
    <source>
        <dbReference type="EMBL" id="KAL1885749.1"/>
    </source>
</evidence>
<feature type="domain" description="Dynamin N-terminal" evidence="1">
    <location>
        <begin position="42"/>
        <end position="186"/>
    </location>
</feature>
<protein>
    <recommendedName>
        <fullName evidence="1">Dynamin N-terminal domain-containing protein</fullName>
    </recommendedName>
</protein>
<dbReference type="EMBL" id="JAVDPF010000002">
    <property type="protein sequence ID" value="KAL1885749.1"/>
    <property type="molecule type" value="Genomic_DNA"/>
</dbReference>
<dbReference type="InterPro" id="IPR045063">
    <property type="entry name" value="Dynamin_N"/>
</dbReference>
<name>A0ABR3YCC5_9EURO</name>
<accession>A0ABR3YCC5</accession>
<comment type="caution">
    <text evidence="2">The sequence shown here is derived from an EMBL/GenBank/DDBJ whole genome shotgun (WGS) entry which is preliminary data.</text>
</comment>
<dbReference type="Proteomes" id="UP001583193">
    <property type="component" value="Unassembled WGS sequence"/>
</dbReference>
<sequence>MESQVAELLSTLGRHTYGYLTQDFLGRFPRSSLLMEAGVPYVVALGKKGGGKSSLLRALSGIPFPTGSDGTIIATEVILRREERTCREVSMIFLTSEVGSETPSAIGLTLEKKFDIPRLIQDAERQARDLKAWVPGEHILRIEVSGINLPHVAFVDLPGSTGDVIKDAIVDKLIQRYVSDERTVVLNAISGSDMSISANVSGLPPNRTINVIVEPETVDPQISLYHLRSLFAERIECDEKKPWQHLTDLPRRFEMLVNASINGEYGDVFFEIGDFNLRRMKIVIDETKHYLRSRLQRRAQEIRLLEANAHPSSISDFLAASQEGSELIQQFDPVLQQDSNQHSSGLEGKILVEKFVFLLTKDWLVIIEECMYRITQGCLSLTHQVLRHTTAPLLSDILYKRVVVPASRSRETAALAKIRELAASRCLPEIVTVTPELQHELEKLQKCLERTPGPDDRDAIYSNLLCCSRIYFELCLETIIGKIEKEVIEKCLLDGLPELLLHAANDINIPESSLRKMLRDGCAKYLRLSTQAECMVAYLTSKSDGARNWPSAASREAARRRIVLGSRLKKPPTYMSDWCLQRESSLRDF</sequence>
<keyword evidence="3" id="KW-1185">Reference proteome</keyword>